<evidence type="ECO:0000256" key="3">
    <source>
        <dbReference type="ARBA" id="ARBA00023163"/>
    </source>
</evidence>
<dbReference type="GO" id="GO:0005634">
    <property type="term" value="C:nucleus"/>
    <property type="evidence" value="ECO:0007669"/>
    <property type="project" value="UniProtKB-SubCell"/>
</dbReference>
<evidence type="ECO:0000313" key="7">
    <source>
        <dbReference type="Proteomes" id="UP001215712"/>
    </source>
</evidence>
<evidence type="ECO:0000259" key="5">
    <source>
        <dbReference type="SMART" id="SM00906"/>
    </source>
</evidence>
<dbReference type="PANTHER" id="PTHR31001:SF87">
    <property type="entry name" value="COL-21"/>
    <property type="match status" value="1"/>
</dbReference>
<protein>
    <recommendedName>
        <fullName evidence="5">Xylanolytic transcriptional activator regulatory domain-containing protein</fullName>
    </recommendedName>
</protein>
<evidence type="ECO:0000256" key="2">
    <source>
        <dbReference type="ARBA" id="ARBA00023015"/>
    </source>
</evidence>
<gene>
    <name evidence="6" type="ORF">N7493_007632</name>
</gene>
<keyword evidence="2" id="KW-0805">Transcription regulation</keyword>
<dbReference type="AlphaFoldDB" id="A0AAD6HID5"/>
<dbReference type="InterPro" id="IPR007219">
    <property type="entry name" value="XnlR_reg_dom"/>
</dbReference>
<name>A0AAD6HID5_9EURO</name>
<keyword evidence="4" id="KW-0539">Nucleus</keyword>
<dbReference type="Proteomes" id="UP001215712">
    <property type="component" value="Unassembled WGS sequence"/>
</dbReference>
<comment type="caution">
    <text evidence="6">The sequence shown here is derived from an EMBL/GenBank/DDBJ whole genome shotgun (WGS) entry which is preliminary data.</text>
</comment>
<keyword evidence="3" id="KW-0804">Transcription</keyword>
<dbReference type="GO" id="GO:0008270">
    <property type="term" value="F:zinc ion binding"/>
    <property type="evidence" value="ECO:0007669"/>
    <property type="project" value="InterPro"/>
</dbReference>
<dbReference type="EMBL" id="JAQJAN010000011">
    <property type="protein sequence ID" value="KAJ5719177.1"/>
    <property type="molecule type" value="Genomic_DNA"/>
</dbReference>
<proteinExistence type="predicted"/>
<dbReference type="InterPro" id="IPR050613">
    <property type="entry name" value="Sec_Metabolite_Reg"/>
</dbReference>
<dbReference type="CDD" id="cd12148">
    <property type="entry name" value="fungal_TF_MHR"/>
    <property type="match status" value="1"/>
</dbReference>
<dbReference type="Pfam" id="PF04082">
    <property type="entry name" value="Fungal_trans"/>
    <property type="match status" value="1"/>
</dbReference>
<feature type="domain" description="Xylanolytic transcriptional activator regulatory" evidence="5">
    <location>
        <begin position="126"/>
        <end position="199"/>
    </location>
</feature>
<evidence type="ECO:0000313" key="6">
    <source>
        <dbReference type="EMBL" id="KAJ5719177.1"/>
    </source>
</evidence>
<evidence type="ECO:0000256" key="4">
    <source>
        <dbReference type="ARBA" id="ARBA00023242"/>
    </source>
</evidence>
<evidence type="ECO:0000256" key="1">
    <source>
        <dbReference type="ARBA" id="ARBA00004123"/>
    </source>
</evidence>
<organism evidence="6 7">
    <name type="scientific">Penicillium malachiteum</name>
    <dbReference type="NCBI Taxonomy" id="1324776"/>
    <lineage>
        <taxon>Eukaryota</taxon>
        <taxon>Fungi</taxon>
        <taxon>Dikarya</taxon>
        <taxon>Ascomycota</taxon>
        <taxon>Pezizomycotina</taxon>
        <taxon>Eurotiomycetes</taxon>
        <taxon>Eurotiomycetidae</taxon>
        <taxon>Eurotiales</taxon>
        <taxon>Aspergillaceae</taxon>
        <taxon>Penicillium</taxon>
    </lineage>
</organism>
<reference evidence="6" key="2">
    <citation type="submission" date="2023-01" db="EMBL/GenBank/DDBJ databases">
        <authorList>
            <person name="Petersen C."/>
        </authorList>
    </citation>
    <scope>NUCLEOTIDE SEQUENCE</scope>
    <source>
        <strain evidence="6">IBT 17514</strain>
    </source>
</reference>
<sequence>MFLQSINRVLEMIHAESFQSQYLAWWVRQESNEAAGDTNISDDDMNFGLLVIRICLMSVQCLPHAGYPTSTTGVLKTHPSHLENWLYSIADELDKSLNSKKPTLVTVQHRYYHFVYLNNYARIRDSWSALNAAVKDAHEIGLHLEIPTFPLSEVEREIRRRTFWSLYVGDRYMSSFFGHWPLIPEGYIYIDPPHDNLQPLSVNPYVLTSFTDRIFHIKITRFLTAFMSPPSWEHDRVDSIAIAEFTRQFQQVIIDPLPPVYWLDNPGNTWDAIDPAISGKREMLSFVIWATKAFLYKAFADPSNSLQQQNSPTLKNGCDLLALSHRRSFMECSSKAILSIDNLYRRIGDEEGGAGEKLFFIPACLAEALANLGICLLSIQADAKSLGMDGIQFHNDPDIRRYYVSWFDGFSLLSRHSQRQPIARKGVTILEGLQETLRKFYQTAELLDTQSAQQLATESLTGQGYQAGRYQLEHALASMHAHGRKRTQQSCSFPLPAWLPSFLATTGRSWLFQDPAAFADLMG</sequence>
<reference evidence="6" key="1">
    <citation type="journal article" date="2023" name="IMA Fungus">
        <title>Comparative genomic study of the Penicillium genus elucidates a diverse pangenome and 15 lateral gene transfer events.</title>
        <authorList>
            <person name="Petersen C."/>
            <person name="Sorensen T."/>
            <person name="Nielsen M.R."/>
            <person name="Sondergaard T.E."/>
            <person name="Sorensen J.L."/>
            <person name="Fitzpatrick D.A."/>
            <person name="Frisvad J.C."/>
            <person name="Nielsen K.L."/>
        </authorList>
    </citation>
    <scope>NUCLEOTIDE SEQUENCE</scope>
    <source>
        <strain evidence="6">IBT 17514</strain>
    </source>
</reference>
<comment type="subcellular location">
    <subcellularLocation>
        <location evidence="1">Nucleus</location>
    </subcellularLocation>
</comment>
<accession>A0AAD6HID5</accession>
<dbReference type="PANTHER" id="PTHR31001">
    <property type="entry name" value="UNCHARACTERIZED TRANSCRIPTIONAL REGULATORY PROTEIN"/>
    <property type="match status" value="1"/>
</dbReference>
<dbReference type="SMART" id="SM00906">
    <property type="entry name" value="Fungal_trans"/>
    <property type="match status" value="1"/>
</dbReference>
<dbReference type="GO" id="GO:0003677">
    <property type="term" value="F:DNA binding"/>
    <property type="evidence" value="ECO:0007669"/>
    <property type="project" value="InterPro"/>
</dbReference>
<keyword evidence="7" id="KW-1185">Reference proteome</keyword>
<dbReference type="GO" id="GO:0006351">
    <property type="term" value="P:DNA-templated transcription"/>
    <property type="evidence" value="ECO:0007669"/>
    <property type="project" value="InterPro"/>
</dbReference>